<feature type="transmembrane region" description="Helical" evidence="5">
    <location>
        <begin position="409"/>
        <end position="429"/>
    </location>
</feature>
<dbReference type="SUPFAM" id="SSF103473">
    <property type="entry name" value="MFS general substrate transporter"/>
    <property type="match status" value="1"/>
</dbReference>
<reference evidence="7" key="2">
    <citation type="submission" date="2021-09" db="EMBL/GenBank/DDBJ databases">
        <authorList>
            <person name="Gilroy R."/>
        </authorList>
    </citation>
    <scope>NUCLEOTIDE SEQUENCE</scope>
    <source>
        <strain evidence="7">CHK135-1449</strain>
    </source>
</reference>
<comment type="caution">
    <text evidence="7">The sequence shown here is derived from an EMBL/GenBank/DDBJ whole genome shotgun (WGS) entry which is preliminary data.</text>
</comment>
<protein>
    <submittedName>
        <fullName evidence="7">MFS transporter</fullName>
    </submittedName>
</protein>
<feature type="transmembrane region" description="Helical" evidence="5">
    <location>
        <begin position="23"/>
        <end position="44"/>
    </location>
</feature>
<feature type="transmembrane region" description="Helical" evidence="5">
    <location>
        <begin position="146"/>
        <end position="171"/>
    </location>
</feature>
<dbReference type="EMBL" id="DYWX01000006">
    <property type="protein sequence ID" value="HJF26707.1"/>
    <property type="molecule type" value="Genomic_DNA"/>
</dbReference>
<dbReference type="Proteomes" id="UP000787156">
    <property type="component" value="Unassembled WGS sequence"/>
</dbReference>
<dbReference type="InterPro" id="IPR020846">
    <property type="entry name" value="MFS_dom"/>
</dbReference>
<accession>A0A9D2UQL3</accession>
<evidence type="ECO:0000256" key="3">
    <source>
        <dbReference type="ARBA" id="ARBA00022989"/>
    </source>
</evidence>
<keyword evidence="3 5" id="KW-1133">Transmembrane helix</keyword>
<sequence length="453" mass="48389">MSAIINVNAVVDEAKFKPFHLKIVLWCLFVVIFDGYDLAINGVALPLLMQEWNMTAVQAGMLASTALAGMMFGAMLFGMLADKIGRKNVILICVTLFSGFTFWGGFASSPTEFGVLRFIAGLGIGGVLPNLVALTSEYAPQKKRSTLVTTMFSGYAVGGIMAALLGAWLTPSFGWEIMFYIAGLPLLILPLLWFYLPESLTFLVKKQKNEKASKIVQQIVPEQAVTADTQFVLNEVHAPEASIAALFKQGRSMSTLLFWSCFFMCLLMVYALGSWLPKLMMAAGYSLGNSLMFLLAMNIGAVIGTIGGGILADRFHLKPVIIGMFLLGAVSLVGLGFNSPQVVIYLLVAAAGASAIGSSILLYSFVAQYYPLSIRSTGIGCASAVGRTGAIVGPIVIGFLLGMELPHKMNFLAVAIPAIIGAISVALIVRKDLAAEHDTETVLAAKKLNSIKT</sequence>
<reference evidence="7" key="1">
    <citation type="journal article" date="2021" name="PeerJ">
        <title>Extensive microbial diversity within the chicken gut microbiome revealed by metagenomics and culture.</title>
        <authorList>
            <person name="Gilroy R."/>
            <person name="Ravi A."/>
            <person name="Getino M."/>
            <person name="Pursley I."/>
            <person name="Horton D.L."/>
            <person name="Alikhan N.F."/>
            <person name="Baker D."/>
            <person name="Gharbi K."/>
            <person name="Hall N."/>
            <person name="Watson M."/>
            <person name="Adriaenssens E.M."/>
            <person name="Foster-Nyarko E."/>
            <person name="Jarju S."/>
            <person name="Secka A."/>
            <person name="Antonio M."/>
            <person name="Oren A."/>
            <person name="Chaudhuri R.R."/>
            <person name="La Ragione R."/>
            <person name="Hildebrand F."/>
            <person name="Pallen M.J."/>
        </authorList>
    </citation>
    <scope>NUCLEOTIDE SEQUENCE</scope>
    <source>
        <strain evidence="7">CHK135-1449</strain>
    </source>
</reference>
<evidence type="ECO:0000256" key="5">
    <source>
        <dbReference type="SAM" id="Phobius"/>
    </source>
</evidence>
<evidence type="ECO:0000313" key="7">
    <source>
        <dbReference type="EMBL" id="HJF26707.1"/>
    </source>
</evidence>
<feature type="domain" description="Major facilitator superfamily (MFS) profile" evidence="6">
    <location>
        <begin position="23"/>
        <end position="433"/>
    </location>
</feature>
<keyword evidence="4 5" id="KW-0472">Membrane</keyword>
<feature type="transmembrane region" description="Helical" evidence="5">
    <location>
        <begin position="89"/>
        <end position="108"/>
    </location>
</feature>
<keyword evidence="2 5" id="KW-0812">Transmembrane</keyword>
<feature type="transmembrane region" description="Helical" evidence="5">
    <location>
        <begin position="177"/>
        <end position="196"/>
    </location>
</feature>
<dbReference type="PANTHER" id="PTHR23508">
    <property type="entry name" value="CARBOXYLIC ACID TRANSPORTER PROTEIN HOMOLOG"/>
    <property type="match status" value="1"/>
</dbReference>
<dbReference type="InterPro" id="IPR036259">
    <property type="entry name" value="MFS_trans_sf"/>
</dbReference>
<comment type="subcellular location">
    <subcellularLocation>
        <location evidence="1">Membrane</location>
        <topology evidence="1">Multi-pass membrane protein</topology>
    </subcellularLocation>
</comment>
<dbReference type="PROSITE" id="PS50850">
    <property type="entry name" value="MFS"/>
    <property type="match status" value="1"/>
</dbReference>
<dbReference type="GO" id="GO:0005886">
    <property type="term" value="C:plasma membrane"/>
    <property type="evidence" value="ECO:0007669"/>
    <property type="project" value="TreeGrafter"/>
</dbReference>
<name>A0A9D2UQL3_ACILW</name>
<dbReference type="AlphaFoldDB" id="A0A9D2UQL3"/>
<feature type="transmembrane region" description="Helical" evidence="5">
    <location>
        <begin position="114"/>
        <end position="134"/>
    </location>
</feature>
<dbReference type="PANTHER" id="PTHR23508:SF10">
    <property type="entry name" value="CARBOXYLIC ACID TRANSPORTER PROTEIN HOMOLOG"/>
    <property type="match status" value="1"/>
</dbReference>
<evidence type="ECO:0000313" key="8">
    <source>
        <dbReference type="Proteomes" id="UP000787156"/>
    </source>
</evidence>
<dbReference type="InterPro" id="IPR011701">
    <property type="entry name" value="MFS"/>
</dbReference>
<evidence type="ECO:0000256" key="1">
    <source>
        <dbReference type="ARBA" id="ARBA00004141"/>
    </source>
</evidence>
<dbReference type="PROSITE" id="PS00217">
    <property type="entry name" value="SUGAR_TRANSPORT_2"/>
    <property type="match status" value="1"/>
</dbReference>
<proteinExistence type="predicted"/>
<evidence type="ECO:0000256" key="2">
    <source>
        <dbReference type="ARBA" id="ARBA00022692"/>
    </source>
</evidence>
<organism evidence="7 8">
    <name type="scientific">Acinetobacter lwoffii</name>
    <dbReference type="NCBI Taxonomy" id="28090"/>
    <lineage>
        <taxon>Bacteria</taxon>
        <taxon>Pseudomonadati</taxon>
        <taxon>Pseudomonadota</taxon>
        <taxon>Gammaproteobacteria</taxon>
        <taxon>Moraxellales</taxon>
        <taxon>Moraxellaceae</taxon>
        <taxon>Acinetobacter</taxon>
    </lineage>
</organism>
<evidence type="ECO:0000256" key="4">
    <source>
        <dbReference type="ARBA" id="ARBA00023136"/>
    </source>
</evidence>
<feature type="transmembrane region" description="Helical" evidence="5">
    <location>
        <begin position="291"/>
        <end position="312"/>
    </location>
</feature>
<feature type="transmembrane region" description="Helical" evidence="5">
    <location>
        <begin position="319"/>
        <end position="337"/>
    </location>
</feature>
<feature type="transmembrane region" description="Helical" evidence="5">
    <location>
        <begin position="378"/>
        <end position="403"/>
    </location>
</feature>
<feature type="transmembrane region" description="Helical" evidence="5">
    <location>
        <begin position="343"/>
        <end position="366"/>
    </location>
</feature>
<dbReference type="CDD" id="cd17365">
    <property type="entry name" value="MFS_PcaK_like"/>
    <property type="match status" value="1"/>
</dbReference>
<gene>
    <name evidence="7" type="ORF">K8V79_00360</name>
</gene>
<feature type="transmembrane region" description="Helical" evidence="5">
    <location>
        <begin position="56"/>
        <end position="77"/>
    </location>
</feature>
<dbReference type="Gene3D" id="1.20.1250.20">
    <property type="entry name" value="MFS general substrate transporter like domains"/>
    <property type="match status" value="1"/>
</dbReference>
<evidence type="ECO:0000259" key="6">
    <source>
        <dbReference type="PROSITE" id="PS50850"/>
    </source>
</evidence>
<dbReference type="InterPro" id="IPR005829">
    <property type="entry name" value="Sugar_transporter_CS"/>
</dbReference>
<dbReference type="Pfam" id="PF07690">
    <property type="entry name" value="MFS_1"/>
    <property type="match status" value="1"/>
</dbReference>
<dbReference type="GO" id="GO:0046943">
    <property type="term" value="F:carboxylic acid transmembrane transporter activity"/>
    <property type="evidence" value="ECO:0007669"/>
    <property type="project" value="TreeGrafter"/>
</dbReference>
<feature type="transmembrane region" description="Helical" evidence="5">
    <location>
        <begin position="256"/>
        <end position="276"/>
    </location>
</feature>